<dbReference type="InterPro" id="IPR036388">
    <property type="entry name" value="WH-like_DNA-bd_sf"/>
</dbReference>
<dbReference type="PANTHER" id="PTHR44846:SF1">
    <property type="entry name" value="MANNOSYL-D-GLYCERATE TRANSPORT_METABOLISM SYSTEM REPRESSOR MNGR-RELATED"/>
    <property type="match status" value="1"/>
</dbReference>
<keyword evidence="3" id="KW-0804">Transcription</keyword>
<dbReference type="PROSITE" id="PS50949">
    <property type="entry name" value="HTH_GNTR"/>
    <property type="match status" value="1"/>
</dbReference>
<evidence type="ECO:0000256" key="1">
    <source>
        <dbReference type="ARBA" id="ARBA00023015"/>
    </source>
</evidence>
<dbReference type="InterPro" id="IPR028978">
    <property type="entry name" value="Chorismate_lyase_/UTRA_dom_sf"/>
</dbReference>
<reference evidence="5 6" key="1">
    <citation type="submission" date="2016-10" db="EMBL/GenBank/DDBJ databases">
        <authorList>
            <person name="de Groot N.N."/>
        </authorList>
    </citation>
    <scope>NUCLEOTIDE SEQUENCE [LARGE SCALE GENOMIC DNA]</scope>
    <source>
        <strain evidence="5 6">DSM 21001</strain>
    </source>
</reference>
<dbReference type="STRING" id="474950.SAMN05421771_3240"/>
<dbReference type="SUPFAM" id="SSF46785">
    <property type="entry name" value="Winged helix' DNA-binding domain"/>
    <property type="match status" value="1"/>
</dbReference>
<dbReference type="GO" id="GO:0045892">
    <property type="term" value="P:negative regulation of DNA-templated transcription"/>
    <property type="evidence" value="ECO:0007669"/>
    <property type="project" value="TreeGrafter"/>
</dbReference>
<dbReference type="PRINTS" id="PR00035">
    <property type="entry name" value="HTHGNTR"/>
</dbReference>
<keyword evidence="6" id="KW-1185">Reference proteome</keyword>
<protein>
    <submittedName>
        <fullName evidence="5">Transcriptional regulator, GntR family</fullName>
    </submittedName>
</protein>
<organism evidence="5 6">
    <name type="scientific">Granulicella pectinivorans</name>
    <dbReference type="NCBI Taxonomy" id="474950"/>
    <lineage>
        <taxon>Bacteria</taxon>
        <taxon>Pseudomonadati</taxon>
        <taxon>Acidobacteriota</taxon>
        <taxon>Terriglobia</taxon>
        <taxon>Terriglobales</taxon>
        <taxon>Acidobacteriaceae</taxon>
        <taxon>Granulicella</taxon>
    </lineage>
</organism>
<dbReference type="InterPro" id="IPR000524">
    <property type="entry name" value="Tscrpt_reg_HTH_GntR"/>
</dbReference>
<dbReference type="Pfam" id="PF07702">
    <property type="entry name" value="UTRA"/>
    <property type="match status" value="1"/>
</dbReference>
<dbReference type="SMART" id="SM00866">
    <property type="entry name" value="UTRA"/>
    <property type="match status" value="1"/>
</dbReference>
<dbReference type="EMBL" id="FOZL01000001">
    <property type="protein sequence ID" value="SFS17717.1"/>
    <property type="molecule type" value="Genomic_DNA"/>
</dbReference>
<dbReference type="Gene3D" id="1.10.10.10">
    <property type="entry name" value="Winged helix-like DNA-binding domain superfamily/Winged helix DNA-binding domain"/>
    <property type="match status" value="1"/>
</dbReference>
<accession>A0A1I6MQ17</accession>
<dbReference type="CDD" id="cd07377">
    <property type="entry name" value="WHTH_GntR"/>
    <property type="match status" value="1"/>
</dbReference>
<dbReference type="Proteomes" id="UP000199024">
    <property type="component" value="Unassembled WGS sequence"/>
</dbReference>
<dbReference type="InterPro" id="IPR050679">
    <property type="entry name" value="Bact_HTH_transcr_reg"/>
</dbReference>
<dbReference type="GO" id="GO:0003700">
    <property type="term" value="F:DNA-binding transcription factor activity"/>
    <property type="evidence" value="ECO:0007669"/>
    <property type="project" value="InterPro"/>
</dbReference>
<dbReference type="InterPro" id="IPR036390">
    <property type="entry name" value="WH_DNA-bd_sf"/>
</dbReference>
<dbReference type="SMART" id="SM00345">
    <property type="entry name" value="HTH_GNTR"/>
    <property type="match status" value="1"/>
</dbReference>
<sequence>MKKRQGREAKKVTPAVTKRGDGFVPLDKNSFEPLYFQMQKQMEQKIRSGKLAVHDPLPGEAELSRIFGVSRMTSRQALQGLTADGFAYRERGRGTFVCAAKVEKHIAHLLGFSAEMKLLGLKASSRVLASATVSASPQIAASLQVDPQAPLTMLHRLRLANGEPIAIEQVWVPQTRFPEIDKVDFAKASLYDTLRDRYGVRIGSANETIEARGATKAEAALLGVALRASLLVVSRTLLDGDGHPVELAHSMYRGDRYRAVLTIPATGMDAKEKVNLPRDRVKVRRSKTLA</sequence>
<dbReference type="GO" id="GO:0003677">
    <property type="term" value="F:DNA binding"/>
    <property type="evidence" value="ECO:0007669"/>
    <property type="project" value="UniProtKB-KW"/>
</dbReference>
<evidence type="ECO:0000256" key="3">
    <source>
        <dbReference type="ARBA" id="ARBA00023163"/>
    </source>
</evidence>
<dbReference type="Gene3D" id="3.40.1410.10">
    <property type="entry name" value="Chorismate lyase-like"/>
    <property type="match status" value="1"/>
</dbReference>
<dbReference type="InterPro" id="IPR011663">
    <property type="entry name" value="UTRA"/>
</dbReference>
<dbReference type="PANTHER" id="PTHR44846">
    <property type="entry name" value="MANNOSYL-D-GLYCERATE TRANSPORT/METABOLISM SYSTEM REPRESSOR MNGR-RELATED"/>
    <property type="match status" value="1"/>
</dbReference>
<feature type="domain" description="HTH gntR-type" evidence="4">
    <location>
        <begin position="32"/>
        <end position="100"/>
    </location>
</feature>
<gene>
    <name evidence="5" type="ORF">SAMN05421771_3240</name>
</gene>
<keyword evidence="1" id="KW-0805">Transcription regulation</keyword>
<dbReference type="SUPFAM" id="SSF64288">
    <property type="entry name" value="Chorismate lyase-like"/>
    <property type="match status" value="1"/>
</dbReference>
<name>A0A1I6MQ17_9BACT</name>
<evidence type="ECO:0000313" key="5">
    <source>
        <dbReference type="EMBL" id="SFS17717.1"/>
    </source>
</evidence>
<evidence type="ECO:0000256" key="2">
    <source>
        <dbReference type="ARBA" id="ARBA00023125"/>
    </source>
</evidence>
<dbReference type="RefSeq" id="WP_141223966.1">
    <property type="nucleotide sequence ID" value="NZ_FOZL01000001.1"/>
</dbReference>
<evidence type="ECO:0000313" key="6">
    <source>
        <dbReference type="Proteomes" id="UP000199024"/>
    </source>
</evidence>
<dbReference type="AlphaFoldDB" id="A0A1I6MQ17"/>
<proteinExistence type="predicted"/>
<dbReference type="OrthoDB" id="457376at2"/>
<keyword evidence="2" id="KW-0238">DNA-binding</keyword>
<evidence type="ECO:0000259" key="4">
    <source>
        <dbReference type="PROSITE" id="PS50949"/>
    </source>
</evidence>
<dbReference type="Pfam" id="PF00392">
    <property type="entry name" value="GntR"/>
    <property type="match status" value="1"/>
</dbReference>